<comment type="caution">
    <text evidence="8">The sequence shown here is derived from an EMBL/GenBank/DDBJ whole genome shotgun (WGS) entry which is preliminary data.</text>
</comment>
<dbReference type="Gene3D" id="2.40.160.60">
    <property type="entry name" value="Outer membrane protein transport protein (OMPP1/FadL/TodX)"/>
    <property type="match status" value="2"/>
</dbReference>
<dbReference type="InterPro" id="IPR005017">
    <property type="entry name" value="OMPP1/FadL/TodX"/>
</dbReference>
<keyword evidence="7" id="KW-0998">Cell outer membrane</keyword>
<proteinExistence type="inferred from homology"/>
<gene>
    <name evidence="8" type="ORF">ISO4_01980</name>
</gene>
<protein>
    <submittedName>
        <fullName evidence="8">Membrane protein involved in aromatic hydrocarbon degradation</fullName>
    </submittedName>
</protein>
<dbReference type="SUPFAM" id="SSF56935">
    <property type="entry name" value="Porins"/>
    <property type="match status" value="1"/>
</dbReference>
<keyword evidence="6" id="KW-0472">Membrane</keyword>
<evidence type="ECO:0000256" key="4">
    <source>
        <dbReference type="ARBA" id="ARBA00022692"/>
    </source>
</evidence>
<evidence type="ECO:0000256" key="6">
    <source>
        <dbReference type="ARBA" id="ARBA00023136"/>
    </source>
</evidence>
<keyword evidence="5" id="KW-0732">Signal</keyword>
<dbReference type="Pfam" id="PF03349">
    <property type="entry name" value="Toluene_X"/>
    <property type="match status" value="1"/>
</dbReference>
<accession>A0ABS0AH16</accession>
<sequence>MGNTASTYGLFPVDVGTAQALSMFNAQASALYYNPAYLTMDPRGELTAGLLHGEQELKSDDTVVNDTRSQQQLIALKTNLSELTKVNHPLYFAIIAGVEKFGEEMLAFNSSTSDEGQFLNYGRQPLFLNVGGGTQFLNGINVGASVHISLRSEATLNASSNLAGETQYEELDVTAKPVLRPVLSTSQEWGKIICGHNDDCWIGGLETALTFRGHTEARTSVESNIVIPGTVPDPGILLAIDTIDSYQPDIFAAGLKYNFTDNFRMAVTVEQQNWSDLTEELQRDTVKDQANAQFKDITVPRVGAEWDVNQHLTLRGGVAFQESPLESIRTEDVNYLDNDKVIFGLGSSLVIDNPPILTYPMRLDFGYQFQQLEDRDFELTSSRPGVTNPFATVTAGGEVHVFSGSLTLKF</sequence>
<evidence type="ECO:0000256" key="5">
    <source>
        <dbReference type="ARBA" id="ARBA00022729"/>
    </source>
</evidence>
<keyword evidence="4" id="KW-0812">Transmembrane</keyword>
<evidence type="ECO:0000256" key="7">
    <source>
        <dbReference type="ARBA" id="ARBA00023237"/>
    </source>
</evidence>
<dbReference type="EMBL" id="ARXR01000015">
    <property type="protein sequence ID" value="MBF5053378.1"/>
    <property type="molecule type" value="Genomic_DNA"/>
</dbReference>
<evidence type="ECO:0000256" key="2">
    <source>
        <dbReference type="ARBA" id="ARBA00008163"/>
    </source>
</evidence>
<reference evidence="8 9" key="1">
    <citation type="submission" date="2012-09" db="EMBL/GenBank/DDBJ databases">
        <title>Genome Sequence of alkane-degrading Bacterium Alcanivorax venustensis ISO4.</title>
        <authorList>
            <person name="Lai Q."/>
            <person name="Shao Z."/>
        </authorList>
    </citation>
    <scope>NUCLEOTIDE SEQUENCE [LARGE SCALE GENOMIC DNA]</scope>
    <source>
        <strain evidence="8 9">ISO4</strain>
    </source>
</reference>
<evidence type="ECO:0000313" key="8">
    <source>
        <dbReference type="EMBL" id="MBF5053378.1"/>
    </source>
</evidence>
<name>A0ABS0AH16_9GAMM</name>
<comment type="subcellular location">
    <subcellularLocation>
        <location evidence="1">Cell outer membrane</location>
        <topology evidence="1">Multi-pass membrane protein</topology>
    </subcellularLocation>
</comment>
<evidence type="ECO:0000313" key="9">
    <source>
        <dbReference type="Proteomes" id="UP000644441"/>
    </source>
</evidence>
<evidence type="ECO:0000256" key="1">
    <source>
        <dbReference type="ARBA" id="ARBA00004571"/>
    </source>
</evidence>
<comment type="similarity">
    <text evidence="2">Belongs to the OmpP1/FadL family.</text>
</comment>
<dbReference type="Proteomes" id="UP000644441">
    <property type="component" value="Unassembled WGS sequence"/>
</dbReference>
<keyword evidence="9" id="KW-1185">Reference proteome</keyword>
<keyword evidence="3" id="KW-1134">Transmembrane beta strand</keyword>
<evidence type="ECO:0000256" key="3">
    <source>
        <dbReference type="ARBA" id="ARBA00022452"/>
    </source>
</evidence>
<organism evidence="8 9">
    <name type="scientific">Alloalcanivorax venustensis ISO4</name>
    <dbReference type="NCBI Taxonomy" id="1177184"/>
    <lineage>
        <taxon>Bacteria</taxon>
        <taxon>Pseudomonadati</taxon>
        <taxon>Pseudomonadota</taxon>
        <taxon>Gammaproteobacteria</taxon>
        <taxon>Oceanospirillales</taxon>
        <taxon>Alcanivoracaceae</taxon>
        <taxon>Alloalcanivorax</taxon>
    </lineage>
</organism>
<dbReference type="PANTHER" id="PTHR35093">
    <property type="entry name" value="OUTER MEMBRANE PROTEIN NMB0088-RELATED"/>
    <property type="match status" value="1"/>
</dbReference>
<dbReference type="PANTHER" id="PTHR35093:SF8">
    <property type="entry name" value="OUTER MEMBRANE PROTEIN NMB0088-RELATED"/>
    <property type="match status" value="1"/>
</dbReference>